<accession>A0AAJ1PBN4</accession>
<comment type="caution">
    <text evidence="2">The sequence shown here is derived from an EMBL/GenBank/DDBJ whole genome shotgun (WGS) entry which is preliminary data.</text>
</comment>
<dbReference type="GO" id="GO:0006260">
    <property type="term" value="P:DNA replication"/>
    <property type="evidence" value="ECO:0007669"/>
    <property type="project" value="InterPro"/>
</dbReference>
<sequence length="199" mass="23251">MSDRKNDPNEKGRYWAGLIYPGDSCPENWQELMQLSGLQILVSPLHDQDIADVKTGELKKPHRHVVAMWMNTTTRRNAQRFFEQFNGPKTIIRLESPRGMARYLIHIDNPEKAQYSPEDVLAFNGADWQKIAIPDDDKQEAMSIVNLVAENDIRGYYDLLKLCEQEYTNLLDFATRQTVFCREVIWSYWHASNDKSRKE</sequence>
<protein>
    <submittedName>
        <fullName evidence="2">Replication protein</fullName>
    </submittedName>
</protein>
<evidence type="ECO:0000259" key="1">
    <source>
        <dbReference type="Pfam" id="PF01719"/>
    </source>
</evidence>
<evidence type="ECO:0000313" key="2">
    <source>
        <dbReference type="EMBL" id="MDH7900412.1"/>
    </source>
</evidence>
<dbReference type="GO" id="GO:0003916">
    <property type="term" value="F:DNA topoisomerase activity"/>
    <property type="evidence" value="ECO:0007669"/>
    <property type="project" value="InterPro"/>
</dbReference>
<proteinExistence type="predicted"/>
<dbReference type="InterPro" id="IPR002631">
    <property type="entry name" value="Plasmid_rep_OBD"/>
</dbReference>
<reference evidence="2" key="2">
    <citation type="submission" date="2023-04" db="EMBL/GenBank/DDBJ databases">
        <authorList>
            <person name="Orihara K."/>
        </authorList>
    </citation>
    <scope>NUCLEOTIDE SEQUENCE</scope>
    <source>
        <strain evidence="2">YIT 13057</strain>
    </source>
</reference>
<dbReference type="Pfam" id="PF01719">
    <property type="entry name" value="Rep_OBD"/>
    <property type="match status" value="1"/>
</dbReference>
<feature type="domain" description="Plasmid replication protein origin binding" evidence="1">
    <location>
        <begin position="9"/>
        <end position="127"/>
    </location>
</feature>
<dbReference type="Proteomes" id="UP001157379">
    <property type="component" value="Unassembled WGS sequence"/>
</dbReference>
<dbReference type="AlphaFoldDB" id="A0AAJ1PBN4"/>
<reference evidence="2" key="1">
    <citation type="journal article" date="2023" name="Gut Microbes">
        <title>Characterization of Bifidobacterium kashiwanohense that utilizes both milk- and plant-derived oligosaccharides.</title>
        <authorList>
            <person name="Orihara K."/>
            <person name="Yahagi K."/>
            <person name="Saito Y."/>
            <person name="Watanabe Y."/>
            <person name="Sasai T."/>
            <person name="Hara T."/>
            <person name="Tsukuda N."/>
            <person name="Oki K."/>
            <person name="Fujimoto J."/>
            <person name="Matsuki T."/>
        </authorList>
    </citation>
    <scope>NUCLEOTIDE SEQUENCE</scope>
    <source>
        <strain evidence="2">YIT 13057</strain>
    </source>
</reference>
<dbReference type="GO" id="GO:0005727">
    <property type="term" value="C:extrachromosomal circular DNA"/>
    <property type="evidence" value="ECO:0007669"/>
    <property type="project" value="InterPro"/>
</dbReference>
<gene>
    <name evidence="2" type="ORF">OB936_09435</name>
</gene>
<evidence type="ECO:0000313" key="3">
    <source>
        <dbReference type="Proteomes" id="UP001157379"/>
    </source>
</evidence>
<dbReference type="GO" id="GO:0003677">
    <property type="term" value="F:DNA binding"/>
    <property type="evidence" value="ECO:0007669"/>
    <property type="project" value="InterPro"/>
</dbReference>
<dbReference type="RefSeq" id="WP_029680146.1">
    <property type="nucleotide sequence ID" value="NZ_JAOPLY010000011.1"/>
</dbReference>
<dbReference type="Gene3D" id="3.40.1310.30">
    <property type="match status" value="1"/>
</dbReference>
<organism evidence="2 3">
    <name type="scientific">Bifidobacterium catenulatum subsp. kashiwanohense</name>
    <dbReference type="NCBI Taxonomy" id="630129"/>
    <lineage>
        <taxon>Bacteria</taxon>
        <taxon>Bacillati</taxon>
        <taxon>Actinomycetota</taxon>
        <taxon>Actinomycetes</taxon>
        <taxon>Bifidobacteriales</taxon>
        <taxon>Bifidobacteriaceae</taxon>
        <taxon>Bifidobacterium</taxon>
    </lineage>
</organism>
<dbReference type="EMBL" id="JAOPMD010000027">
    <property type="protein sequence ID" value="MDH7900412.1"/>
    <property type="molecule type" value="Genomic_DNA"/>
</dbReference>
<name>A0AAJ1PBN4_9BIFI</name>